<accession>A0A6A0GXJ1</accession>
<dbReference type="PROSITE" id="PS50095">
    <property type="entry name" value="PLAT"/>
    <property type="match status" value="1"/>
</dbReference>
<reference evidence="4" key="3">
    <citation type="submission" date="2019-06" db="EMBL/GenBank/DDBJ databases">
        <authorList>
            <person name="Poynton C."/>
            <person name="Hasenbein S."/>
            <person name="Benoit J.B."/>
            <person name="Sepulveda M.S."/>
            <person name="Poelchau M.F."/>
            <person name="Murali S.C."/>
            <person name="Chen S."/>
            <person name="Glastad K.M."/>
            <person name="Werren J.H."/>
            <person name="Vineis J.H."/>
            <person name="Bowen J.L."/>
            <person name="Friedrich M."/>
            <person name="Jones J."/>
            <person name="Robertson H.M."/>
            <person name="Feyereisen R."/>
            <person name="Mechler-Hickson A."/>
            <person name="Mathers N."/>
            <person name="Lee C.E."/>
            <person name="Colbourne J.K."/>
            <person name="Biales A."/>
            <person name="Johnston J.S."/>
            <person name="Wellborn G.A."/>
            <person name="Rosendale A.J."/>
            <person name="Cridge A.G."/>
            <person name="Munoz-Torres M.C."/>
            <person name="Bain P.A."/>
            <person name="Manny A.R."/>
            <person name="Major K.M."/>
            <person name="Lambert F.N."/>
            <person name="Vulpe C.D."/>
            <person name="Tuck P."/>
            <person name="Blalock B.J."/>
            <person name="Lin Y.-Y."/>
            <person name="Smith M.E."/>
            <person name="Ochoa-Acuna H."/>
            <person name="Chen M.-J.M."/>
            <person name="Childers C.P."/>
            <person name="Qu J."/>
            <person name="Dugan S."/>
            <person name="Lee S.L."/>
            <person name="Chao H."/>
            <person name="Dinh H."/>
            <person name="Han Y."/>
            <person name="Doddapaneni H."/>
            <person name="Worley K.C."/>
            <person name="Muzny D.M."/>
            <person name="Gibbs R.A."/>
            <person name="Richards S."/>
        </authorList>
    </citation>
    <scope>NUCLEOTIDE SEQUENCE</scope>
    <source>
        <strain evidence="4">HAZT.00-mixed</strain>
        <tissue evidence="4">Whole organism</tissue>
    </source>
</reference>
<comment type="caution">
    <text evidence="1">Lacks conserved residue(s) required for the propagation of feature annotation.</text>
</comment>
<dbReference type="GO" id="GO:0005085">
    <property type="term" value="F:guanyl-nucleotide exchange factor activity"/>
    <property type="evidence" value="ECO:0007669"/>
    <property type="project" value="InterPro"/>
</dbReference>
<dbReference type="Pfam" id="PF01477">
    <property type="entry name" value="PLAT"/>
    <property type="match status" value="1"/>
</dbReference>
<evidence type="ECO:0000313" key="4">
    <source>
        <dbReference type="EMBL" id="KAA0191944.1"/>
    </source>
</evidence>
<dbReference type="Gene3D" id="2.60.60.20">
    <property type="entry name" value="PLAT/LH2 domain"/>
    <property type="match status" value="1"/>
</dbReference>
<feature type="region of interest" description="Disordered" evidence="2">
    <location>
        <begin position="255"/>
        <end position="283"/>
    </location>
</feature>
<dbReference type="PANTHER" id="PTHR46070">
    <property type="entry name" value="PINSTRIPE, ISOFORM A"/>
    <property type="match status" value="1"/>
</dbReference>
<evidence type="ECO:0000256" key="2">
    <source>
        <dbReference type="SAM" id="MobiDB-lite"/>
    </source>
</evidence>
<organism evidence="4">
    <name type="scientific">Hyalella azteca</name>
    <name type="common">Amphipod</name>
    <dbReference type="NCBI Taxonomy" id="294128"/>
    <lineage>
        <taxon>Eukaryota</taxon>
        <taxon>Metazoa</taxon>
        <taxon>Ecdysozoa</taxon>
        <taxon>Arthropoda</taxon>
        <taxon>Crustacea</taxon>
        <taxon>Multicrustacea</taxon>
        <taxon>Malacostraca</taxon>
        <taxon>Eumalacostraca</taxon>
        <taxon>Peracarida</taxon>
        <taxon>Amphipoda</taxon>
        <taxon>Senticaudata</taxon>
        <taxon>Talitrida</taxon>
        <taxon>Talitroidea</taxon>
        <taxon>Hyalellidae</taxon>
        <taxon>Hyalella</taxon>
    </lineage>
</organism>
<dbReference type="InterPro" id="IPR036392">
    <property type="entry name" value="PLAT/LH2_dom_sf"/>
</dbReference>
<dbReference type="SUPFAM" id="SSF49723">
    <property type="entry name" value="Lipase/lipooxygenase domain (PLAT/LH2 domain)"/>
    <property type="match status" value="1"/>
</dbReference>
<evidence type="ECO:0000259" key="3">
    <source>
        <dbReference type="PROSITE" id="PS50095"/>
    </source>
</evidence>
<dbReference type="AlphaFoldDB" id="A0A6A0GXJ1"/>
<reference evidence="4" key="2">
    <citation type="journal article" date="2018" name="Environ. Sci. Technol.">
        <title>The Toxicogenome of Hyalella azteca: A Model for Sediment Ecotoxicology and Evolutionary Toxicology.</title>
        <authorList>
            <person name="Poynton H.C."/>
            <person name="Hasenbein S."/>
            <person name="Benoit J.B."/>
            <person name="Sepulveda M.S."/>
            <person name="Poelchau M.F."/>
            <person name="Hughes D.S.T."/>
            <person name="Murali S.C."/>
            <person name="Chen S."/>
            <person name="Glastad K.M."/>
            <person name="Goodisman M.A.D."/>
            <person name="Werren J.H."/>
            <person name="Vineis J.H."/>
            <person name="Bowen J.L."/>
            <person name="Friedrich M."/>
            <person name="Jones J."/>
            <person name="Robertson H.M."/>
            <person name="Feyereisen R."/>
            <person name="Mechler-Hickson A."/>
            <person name="Mathers N."/>
            <person name="Lee C.E."/>
            <person name="Colbourne J.K."/>
            <person name="Biales A."/>
            <person name="Johnston J.S."/>
            <person name="Wellborn G.A."/>
            <person name="Rosendale A.J."/>
            <person name="Cridge A.G."/>
            <person name="Munoz-Torres M.C."/>
            <person name="Bain P.A."/>
            <person name="Manny A.R."/>
            <person name="Major K.M."/>
            <person name="Lambert F.N."/>
            <person name="Vulpe C.D."/>
            <person name="Tuck P."/>
            <person name="Blalock B.J."/>
            <person name="Lin Y.Y."/>
            <person name="Smith M.E."/>
            <person name="Ochoa-Acuna H."/>
            <person name="Chen M.M."/>
            <person name="Childers C.P."/>
            <person name="Qu J."/>
            <person name="Dugan S."/>
            <person name="Lee S.L."/>
            <person name="Chao H."/>
            <person name="Dinh H."/>
            <person name="Han Y."/>
            <person name="Doddapaneni H."/>
            <person name="Worley K.C."/>
            <person name="Muzny D.M."/>
            <person name="Gibbs R.A."/>
            <person name="Richards S."/>
        </authorList>
    </citation>
    <scope>NUCLEOTIDE SEQUENCE</scope>
    <source>
        <strain evidence="4">HAZT.00-mixed</strain>
        <tissue evidence="4">Whole organism</tissue>
    </source>
</reference>
<sequence>MVFQHKNLGLLSTLRLGHDNYGLSPKWLVEHVLVRNEITGHTWKFPCGRWLGRGIDDGSLERMLVGEMVPGHVSSDDLIQSCRTPPRCRSPNLVGPRRTDGKTGVAEIQQLLGDAVNNLVKFFYKPEKERGGSLTLLLCGDSGLVACLELVFNFGFKSTRFFGKNLYLWDYFERVEQEFQLTLKDEQDRLQLTGLARTDSSAIIKRKFILLIDKINQKTTHLGKDDKFQLFMCISASCCYRCTTARPRLICTTSLPSSATRSSSRNSSTSSLPSPSSTSSWKTPSPGVLITELLAVVGSLTLLFVLLDQL</sequence>
<reference evidence="4" key="1">
    <citation type="submission" date="2014-08" db="EMBL/GenBank/DDBJ databases">
        <authorList>
            <person name="Murali S."/>
            <person name="Richards S."/>
            <person name="Bandaranaike D."/>
            <person name="Bellair M."/>
            <person name="Blankenburg K."/>
            <person name="Chao H."/>
            <person name="Dinh H."/>
            <person name="Doddapaneni H."/>
            <person name="Dugan-Rocha S."/>
            <person name="Elkadiri S."/>
            <person name="Gnanaolivu R."/>
            <person name="Hughes D."/>
            <person name="Lee S."/>
            <person name="Li M."/>
            <person name="Ming W."/>
            <person name="Munidasa M."/>
            <person name="Muniz J."/>
            <person name="Nguyen L."/>
            <person name="Osuji N."/>
            <person name="Pu L.-L."/>
            <person name="Puazo M."/>
            <person name="Skinner E."/>
            <person name="Qu C."/>
            <person name="Quiroz J."/>
            <person name="Raj R."/>
            <person name="Weissenberger G."/>
            <person name="Xin Y."/>
            <person name="Zou X."/>
            <person name="Han Y."/>
            <person name="Worley K."/>
            <person name="Muzny D."/>
            <person name="Gibbs R."/>
        </authorList>
    </citation>
    <scope>NUCLEOTIDE SEQUENCE</scope>
    <source>
        <strain evidence="4">HAZT.00-mixed</strain>
        <tissue evidence="4">Whole organism</tissue>
    </source>
</reference>
<dbReference type="InterPro" id="IPR001024">
    <property type="entry name" value="PLAT/LH2_dom"/>
</dbReference>
<name>A0A6A0GXJ1_HYAAZ</name>
<dbReference type="SUPFAM" id="SSF140741">
    <property type="entry name" value="RUN domain-like"/>
    <property type="match status" value="1"/>
</dbReference>
<dbReference type="Proteomes" id="UP000711488">
    <property type="component" value="Unassembled WGS sequence"/>
</dbReference>
<comment type="caution">
    <text evidence="4">The sequence shown here is derived from an EMBL/GenBank/DDBJ whole genome shotgun (WGS) entry which is preliminary data.</text>
</comment>
<proteinExistence type="predicted"/>
<protein>
    <recommendedName>
        <fullName evidence="3">PLAT domain-containing protein</fullName>
    </recommendedName>
</protein>
<feature type="domain" description="PLAT" evidence="3">
    <location>
        <begin position="1"/>
        <end position="65"/>
    </location>
</feature>
<dbReference type="InterPro" id="IPR047278">
    <property type="entry name" value="DEN5A/B"/>
</dbReference>
<gene>
    <name evidence="4" type="ORF">HAZT_HAZT000255</name>
</gene>
<dbReference type="EMBL" id="JQDR03011974">
    <property type="protein sequence ID" value="KAA0191944.1"/>
    <property type="molecule type" value="Genomic_DNA"/>
</dbReference>
<dbReference type="GO" id="GO:0031267">
    <property type="term" value="F:small GTPase binding"/>
    <property type="evidence" value="ECO:0007669"/>
    <property type="project" value="InterPro"/>
</dbReference>
<dbReference type="PANTHER" id="PTHR46070:SF1">
    <property type="entry name" value="PINSTRIPE, ISOFORM A"/>
    <property type="match status" value="1"/>
</dbReference>
<evidence type="ECO:0000256" key="1">
    <source>
        <dbReference type="PROSITE-ProRule" id="PRU00152"/>
    </source>
</evidence>
<dbReference type="InterPro" id="IPR037213">
    <property type="entry name" value="Run_dom_sf"/>
</dbReference>